<name>A0ABZ1YV68_9NOCA</name>
<protein>
    <submittedName>
        <fullName evidence="8">Cytochrome P450</fullName>
    </submittedName>
</protein>
<evidence type="ECO:0000256" key="3">
    <source>
        <dbReference type="ARBA" id="ARBA00022723"/>
    </source>
</evidence>
<dbReference type="InterPro" id="IPR036396">
    <property type="entry name" value="Cyt_P450_sf"/>
</dbReference>
<dbReference type="PRINTS" id="PR00359">
    <property type="entry name" value="BP450"/>
</dbReference>
<organism evidence="8 9">
    <name type="scientific">Nocardia vinacea</name>
    <dbReference type="NCBI Taxonomy" id="96468"/>
    <lineage>
        <taxon>Bacteria</taxon>
        <taxon>Bacillati</taxon>
        <taxon>Actinomycetota</taxon>
        <taxon>Actinomycetes</taxon>
        <taxon>Mycobacteriales</taxon>
        <taxon>Nocardiaceae</taxon>
        <taxon>Nocardia</taxon>
    </lineage>
</organism>
<keyword evidence="9" id="KW-1185">Reference proteome</keyword>
<comment type="similarity">
    <text evidence="1 7">Belongs to the cytochrome P450 family.</text>
</comment>
<dbReference type="InterPro" id="IPR001128">
    <property type="entry name" value="Cyt_P450"/>
</dbReference>
<evidence type="ECO:0000313" key="9">
    <source>
        <dbReference type="Proteomes" id="UP001432062"/>
    </source>
</evidence>
<evidence type="ECO:0000313" key="8">
    <source>
        <dbReference type="EMBL" id="WUV45786.1"/>
    </source>
</evidence>
<reference evidence="8" key="1">
    <citation type="submission" date="2022-10" db="EMBL/GenBank/DDBJ databases">
        <title>The complete genomes of actinobacterial strains from the NBC collection.</title>
        <authorList>
            <person name="Joergensen T.S."/>
            <person name="Alvarez Arevalo M."/>
            <person name="Sterndorff E.B."/>
            <person name="Faurdal D."/>
            <person name="Vuksanovic O."/>
            <person name="Mourched A.-S."/>
            <person name="Charusanti P."/>
            <person name="Shaw S."/>
            <person name="Blin K."/>
            <person name="Weber T."/>
        </authorList>
    </citation>
    <scope>NUCLEOTIDE SEQUENCE</scope>
    <source>
        <strain evidence="8">NBC_01482</strain>
    </source>
</reference>
<proteinExistence type="inferred from homology"/>
<dbReference type="PANTHER" id="PTHR46696">
    <property type="entry name" value="P450, PUTATIVE (EUROFUNG)-RELATED"/>
    <property type="match status" value="1"/>
</dbReference>
<dbReference type="RefSeq" id="WP_329409281.1">
    <property type="nucleotide sequence ID" value="NZ_CP109441.1"/>
</dbReference>
<dbReference type="PROSITE" id="PS00086">
    <property type="entry name" value="CYTOCHROME_P450"/>
    <property type="match status" value="1"/>
</dbReference>
<accession>A0ABZ1YV68</accession>
<evidence type="ECO:0000256" key="1">
    <source>
        <dbReference type="ARBA" id="ARBA00010617"/>
    </source>
</evidence>
<dbReference type="InterPro" id="IPR017972">
    <property type="entry name" value="Cyt_P450_CS"/>
</dbReference>
<keyword evidence="4 7" id="KW-0560">Oxidoreductase</keyword>
<evidence type="ECO:0000256" key="6">
    <source>
        <dbReference type="ARBA" id="ARBA00023033"/>
    </source>
</evidence>
<keyword evidence="6 7" id="KW-0503">Monooxygenase</keyword>
<dbReference type="Gene3D" id="1.10.630.10">
    <property type="entry name" value="Cytochrome P450"/>
    <property type="match status" value="1"/>
</dbReference>
<evidence type="ECO:0000256" key="5">
    <source>
        <dbReference type="ARBA" id="ARBA00023004"/>
    </source>
</evidence>
<evidence type="ECO:0000256" key="2">
    <source>
        <dbReference type="ARBA" id="ARBA00022617"/>
    </source>
</evidence>
<sequence length="396" mass="43203">MPVPTSVLVPRSDIDLFSDEVMAAPYEVYRELRDAGPIVYLNRIDAYAIPRYEQAREVLGDWKSFSSSDVAFNEAAKEFISDRGVIRADPPWHDQMRGVLAERLAPRAVRALRPEIARRAEELVDRLVDQGSFDAVAELAHRFPVDIVGDLIGLPREGRADLLPLLDANFNTFGPDNDRTRASLPALDALTEYVTVTVTRDALAEGSMGRAVYEAADAGRIPPEAAPFLVLAYVAAGMDTTVHALGHAVWLFAENPDQWQALRADPTLVPQALREVLRCESPAQLFGRTARTDVTLEGVDLSAGSRLAVLYGSANRDERKWADADRFDITRANTDHLGFGYGLHGCAGQALAAIEGEAVLNALLHKVSHIHAAAPVRHYNNVLRGLASLPVTVTTG</sequence>
<keyword evidence="3 7" id="KW-0479">Metal-binding</keyword>
<evidence type="ECO:0000256" key="4">
    <source>
        <dbReference type="ARBA" id="ARBA00023002"/>
    </source>
</evidence>
<dbReference type="EMBL" id="CP109441">
    <property type="protein sequence ID" value="WUV45786.1"/>
    <property type="molecule type" value="Genomic_DNA"/>
</dbReference>
<dbReference type="SUPFAM" id="SSF48264">
    <property type="entry name" value="Cytochrome P450"/>
    <property type="match status" value="1"/>
</dbReference>
<keyword evidence="2 7" id="KW-0349">Heme</keyword>
<evidence type="ECO:0000256" key="7">
    <source>
        <dbReference type="RuleBase" id="RU000461"/>
    </source>
</evidence>
<gene>
    <name evidence="8" type="ORF">OG563_43040</name>
</gene>
<dbReference type="InterPro" id="IPR002397">
    <property type="entry name" value="Cyt_P450_B"/>
</dbReference>
<keyword evidence="5 7" id="KW-0408">Iron</keyword>
<dbReference type="Pfam" id="PF00067">
    <property type="entry name" value="p450"/>
    <property type="match status" value="1"/>
</dbReference>
<dbReference type="PANTHER" id="PTHR46696:SF1">
    <property type="entry name" value="CYTOCHROME P450 YJIB-RELATED"/>
    <property type="match status" value="1"/>
</dbReference>
<dbReference type="Proteomes" id="UP001432062">
    <property type="component" value="Chromosome"/>
</dbReference>